<keyword evidence="1" id="KW-1133">Transmembrane helix</keyword>
<proteinExistence type="predicted"/>
<reference evidence="2" key="2">
    <citation type="journal article" date="2015" name="Fish Shellfish Immunol.">
        <title>Early steps in the European eel (Anguilla anguilla)-Vibrio vulnificus interaction in the gills: Role of the RtxA13 toxin.</title>
        <authorList>
            <person name="Callol A."/>
            <person name="Pajuelo D."/>
            <person name="Ebbesson L."/>
            <person name="Teles M."/>
            <person name="MacKenzie S."/>
            <person name="Amaro C."/>
        </authorList>
    </citation>
    <scope>NUCLEOTIDE SEQUENCE</scope>
</reference>
<protein>
    <submittedName>
        <fullName evidence="2">Uncharacterized protein</fullName>
    </submittedName>
</protein>
<dbReference type="EMBL" id="GBXM01085481">
    <property type="protein sequence ID" value="JAH23096.1"/>
    <property type="molecule type" value="Transcribed_RNA"/>
</dbReference>
<dbReference type="AlphaFoldDB" id="A0A0E9R4N3"/>
<evidence type="ECO:0000256" key="1">
    <source>
        <dbReference type="SAM" id="Phobius"/>
    </source>
</evidence>
<organism evidence="2">
    <name type="scientific">Anguilla anguilla</name>
    <name type="common">European freshwater eel</name>
    <name type="synonym">Muraena anguilla</name>
    <dbReference type="NCBI Taxonomy" id="7936"/>
    <lineage>
        <taxon>Eukaryota</taxon>
        <taxon>Metazoa</taxon>
        <taxon>Chordata</taxon>
        <taxon>Craniata</taxon>
        <taxon>Vertebrata</taxon>
        <taxon>Euteleostomi</taxon>
        <taxon>Actinopterygii</taxon>
        <taxon>Neopterygii</taxon>
        <taxon>Teleostei</taxon>
        <taxon>Anguilliformes</taxon>
        <taxon>Anguillidae</taxon>
        <taxon>Anguilla</taxon>
    </lineage>
</organism>
<keyword evidence="1" id="KW-0472">Membrane</keyword>
<feature type="transmembrane region" description="Helical" evidence="1">
    <location>
        <begin position="6"/>
        <end position="24"/>
    </location>
</feature>
<keyword evidence="1" id="KW-0812">Transmembrane</keyword>
<name>A0A0E9R4N3_ANGAN</name>
<accession>A0A0E9R4N3</accession>
<reference evidence="2" key="1">
    <citation type="submission" date="2014-11" db="EMBL/GenBank/DDBJ databases">
        <authorList>
            <person name="Amaro Gonzalez C."/>
        </authorList>
    </citation>
    <scope>NUCLEOTIDE SEQUENCE</scope>
</reference>
<sequence length="30" mass="3355">MLVLMVVVFSVSTLCTVVCFVLLLNKLKNK</sequence>
<dbReference type="EMBL" id="GBXM01085294">
    <property type="protein sequence ID" value="JAH23283.1"/>
    <property type="molecule type" value="Transcribed_RNA"/>
</dbReference>
<evidence type="ECO:0000313" key="2">
    <source>
        <dbReference type="EMBL" id="JAH23283.1"/>
    </source>
</evidence>
<dbReference type="EMBL" id="GBXM01082185">
    <property type="protein sequence ID" value="JAH26392.1"/>
    <property type="molecule type" value="Transcribed_RNA"/>
</dbReference>